<dbReference type="EMBL" id="KZ107852">
    <property type="protein sequence ID" value="OSS46159.1"/>
    <property type="molecule type" value="Genomic_DNA"/>
</dbReference>
<reference evidence="2 3" key="1">
    <citation type="journal article" date="2017" name="Genome Announc.">
        <title>Genome sequence of the saprophytic ascomycete Epicoccum nigrum ICMP 19927 strain isolated from New Zealand.</title>
        <authorList>
            <person name="Fokin M."/>
            <person name="Fleetwood D."/>
            <person name="Weir B.S."/>
            <person name="Villas-Boas S.G."/>
        </authorList>
    </citation>
    <scope>NUCLEOTIDE SEQUENCE [LARGE SCALE GENOMIC DNA]</scope>
    <source>
        <strain evidence="2 3">ICMP 19927</strain>
    </source>
</reference>
<keyword evidence="3" id="KW-1185">Reference proteome</keyword>
<feature type="compositionally biased region" description="Polar residues" evidence="1">
    <location>
        <begin position="89"/>
        <end position="100"/>
    </location>
</feature>
<dbReference type="InParanoid" id="A0A1Y2LRE7"/>
<evidence type="ECO:0000313" key="3">
    <source>
        <dbReference type="Proteomes" id="UP000193240"/>
    </source>
</evidence>
<sequence>MRYSEILVLMTCTVGISGIATRILPDGQVVRIPASKPLPPHLHTGNLKLGRDREPKPKPKPSGQPATPTSTPGHSVPSLWNEQCGLEPSTVNTTKTAMKQ</sequence>
<name>A0A1Y2LRE7_EPING</name>
<evidence type="ECO:0000256" key="1">
    <source>
        <dbReference type="SAM" id="MobiDB-lite"/>
    </source>
</evidence>
<dbReference type="Proteomes" id="UP000193240">
    <property type="component" value="Unassembled WGS sequence"/>
</dbReference>
<accession>A0A1Y2LRE7</accession>
<dbReference type="AlphaFoldDB" id="A0A1Y2LRE7"/>
<organism evidence="2 3">
    <name type="scientific">Epicoccum nigrum</name>
    <name type="common">Soil fungus</name>
    <name type="synonym">Epicoccum purpurascens</name>
    <dbReference type="NCBI Taxonomy" id="105696"/>
    <lineage>
        <taxon>Eukaryota</taxon>
        <taxon>Fungi</taxon>
        <taxon>Dikarya</taxon>
        <taxon>Ascomycota</taxon>
        <taxon>Pezizomycotina</taxon>
        <taxon>Dothideomycetes</taxon>
        <taxon>Pleosporomycetidae</taxon>
        <taxon>Pleosporales</taxon>
        <taxon>Pleosporineae</taxon>
        <taxon>Didymellaceae</taxon>
        <taxon>Epicoccum</taxon>
    </lineage>
</organism>
<feature type="compositionally biased region" description="Polar residues" evidence="1">
    <location>
        <begin position="64"/>
        <end position="81"/>
    </location>
</feature>
<protein>
    <submittedName>
        <fullName evidence="2">Uncharacterized protein</fullName>
    </submittedName>
</protein>
<gene>
    <name evidence="2" type="ORF">B5807_08157</name>
</gene>
<feature type="region of interest" description="Disordered" evidence="1">
    <location>
        <begin position="33"/>
        <end position="100"/>
    </location>
</feature>
<evidence type="ECO:0000313" key="2">
    <source>
        <dbReference type="EMBL" id="OSS46159.1"/>
    </source>
</evidence>
<proteinExistence type="predicted"/>